<dbReference type="EMBL" id="VSRR010001511">
    <property type="protein sequence ID" value="MPC25799.1"/>
    <property type="molecule type" value="Genomic_DNA"/>
</dbReference>
<evidence type="ECO:0000256" key="1">
    <source>
        <dbReference type="SAM" id="MobiDB-lite"/>
    </source>
</evidence>
<protein>
    <submittedName>
        <fullName evidence="2">Uncharacterized protein</fullName>
    </submittedName>
</protein>
<evidence type="ECO:0000313" key="2">
    <source>
        <dbReference type="EMBL" id="MPC25799.1"/>
    </source>
</evidence>
<feature type="compositionally biased region" description="Low complexity" evidence="1">
    <location>
        <begin position="71"/>
        <end position="83"/>
    </location>
</feature>
<comment type="caution">
    <text evidence="2">The sequence shown here is derived from an EMBL/GenBank/DDBJ whole genome shotgun (WGS) entry which is preliminary data.</text>
</comment>
<reference evidence="2 3" key="1">
    <citation type="submission" date="2019-05" db="EMBL/GenBank/DDBJ databases">
        <title>Another draft genome of Portunus trituberculatus and its Hox gene families provides insights of decapod evolution.</title>
        <authorList>
            <person name="Jeong J.-H."/>
            <person name="Song I."/>
            <person name="Kim S."/>
            <person name="Choi T."/>
            <person name="Kim D."/>
            <person name="Ryu S."/>
            <person name="Kim W."/>
        </authorList>
    </citation>
    <scope>NUCLEOTIDE SEQUENCE [LARGE SCALE GENOMIC DNA]</scope>
    <source>
        <tissue evidence="2">Muscle</tissue>
    </source>
</reference>
<dbReference type="Proteomes" id="UP000324222">
    <property type="component" value="Unassembled WGS sequence"/>
</dbReference>
<dbReference type="AlphaFoldDB" id="A0A5B7DXI1"/>
<feature type="compositionally biased region" description="Pro residues" evidence="1">
    <location>
        <begin position="100"/>
        <end position="113"/>
    </location>
</feature>
<proteinExistence type="predicted"/>
<feature type="region of interest" description="Disordered" evidence="1">
    <location>
        <begin position="69"/>
        <end position="114"/>
    </location>
</feature>
<keyword evidence="3" id="KW-1185">Reference proteome</keyword>
<sequence length="177" mass="19438">MKAAPAGTARQGVSVTQLLTTLKMRLARHAVQGHGHGLPVIHLCCCRRPLTTGLLSLFFIRRKQSGECEESYNSSNRSRSPSKSLKDDNDNAITRHCPPATIPPLRPHNPPPTSQLTQLMSLKTKCAITLKAGTKTHLALVVSLLRASREMTWPHMRRIGGLLSVDCCRNIGQANME</sequence>
<accession>A0A5B7DXI1</accession>
<organism evidence="2 3">
    <name type="scientific">Portunus trituberculatus</name>
    <name type="common">Swimming crab</name>
    <name type="synonym">Neptunus trituberculatus</name>
    <dbReference type="NCBI Taxonomy" id="210409"/>
    <lineage>
        <taxon>Eukaryota</taxon>
        <taxon>Metazoa</taxon>
        <taxon>Ecdysozoa</taxon>
        <taxon>Arthropoda</taxon>
        <taxon>Crustacea</taxon>
        <taxon>Multicrustacea</taxon>
        <taxon>Malacostraca</taxon>
        <taxon>Eumalacostraca</taxon>
        <taxon>Eucarida</taxon>
        <taxon>Decapoda</taxon>
        <taxon>Pleocyemata</taxon>
        <taxon>Brachyura</taxon>
        <taxon>Eubrachyura</taxon>
        <taxon>Portunoidea</taxon>
        <taxon>Portunidae</taxon>
        <taxon>Portuninae</taxon>
        <taxon>Portunus</taxon>
    </lineage>
</organism>
<evidence type="ECO:0000313" key="3">
    <source>
        <dbReference type="Proteomes" id="UP000324222"/>
    </source>
</evidence>
<gene>
    <name evidence="2" type="ORF">E2C01_018922</name>
</gene>
<name>A0A5B7DXI1_PORTR</name>